<evidence type="ECO:0000313" key="2">
    <source>
        <dbReference type="Proteomes" id="UP000070501"/>
    </source>
</evidence>
<dbReference type="EMBL" id="KQ964256">
    <property type="protein sequence ID" value="KXJ89106.1"/>
    <property type="molecule type" value="Genomic_DNA"/>
</dbReference>
<reference evidence="2" key="1">
    <citation type="submission" date="2016-02" db="EMBL/GenBank/DDBJ databases">
        <title>Draft genome sequence of Microdochium bolleyi, a fungal endophyte of beachgrass.</title>
        <authorList>
            <consortium name="DOE Joint Genome Institute"/>
            <person name="David A.S."/>
            <person name="May G."/>
            <person name="Haridas S."/>
            <person name="Lim J."/>
            <person name="Wang M."/>
            <person name="Labutti K."/>
            <person name="Lipzen A."/>
            <person name="Barry K."/>
            <person name="Grigoriev I.V."/>
        </authorList>
    </citation>
    <scope>NUCLEOTIDE SEQUENCE [LARGE SCALE GENOMIC DNA]</scope>
    <source>
        <strain evidence="2">J235TASD1</strain>
    </source>
</reference>
<gene>
    <name evidence="1" type="ORF">Micbo1qcDRAFT_165878</name>
</gene>
<feature type="non-terminal residue" evidence="1">
    <location>
        <position position="96"/>
    </location>
</feature>
<dbReference type="OrthoDB" id="5333491at2759"/>
<name>A0A136IWF5_9PEZI</name>
<protein>
    <recommendedName>
        <fullName evidence="3">F-box domain-containing protein</fullName>
    </recommendedName>
</protein>
<dbReference type="STRING" id="196109.A0A136IWF5"/>
<dbReference type="AlphaFoldDB" id="A0A136IWF5"/>
<organism evidence="1 2">
    <name type="scientific">Microdochium bolleyi</name>
    <dbReference type="NCBI Taxonomy" id="196109"/>
    <lineage>
        <taxon>Eukaryota</taxon>
        <taxon>Fungi</taxon>
        <taxon>Dikarya</taxon>
        <taxon>Ascomycota</taxon>
        <taxon>Pezizomycotina</taxon>
        <taxon>Sordariomycetes</taxon>
        <taxon>Xylariomycetidae</taxon>
        <taxon>Xylariales</taxon>
        <taxon>Microdochiaceae</taxon>
        <taxon>Microdochium</taxon>
    </lineage>
</organism>
<keyword evidence="2" id="KW-1185">Reference proteome</keyword>
<dbReference type="Proteomes" id="UP000070501">
    <property type="component" value="Unassembled WGS sequence"/>
</dbReference>
<evidence type="ECO:0000313" key="1">
    <source>
        <dbReference type="EMBL" id="KXJ89106.1"/>
    </source>
</evidence>
<dbReference type="InParanoid" id="A0A136IWF5"/>
<proteinExistence type="predicted"/>
<evidence type="ECO:0008006" key="3">
    <source>
        <dbReference type="Google" id="ProtNLM"/>
    </source>
</evidence>
<sequence>MDCLPQDIIDEISSYFNEDFDRPTLASISTRWQLAVERQTFHSIELTSEEVTEFDRILARAHRISYLNKLRFNVVLPAYQESQRCMFENSADRAIN</sequence>
<accession>A0A136IWF5</accession>